<evidence type="ECO:0000256" key="2">
    <source>
        <dbReference type="RuleBase" id="RU000461"/>
    </source>
</evidence>
<dbReference type="GO" id="GO:0020037">
    <property type="term" value="F:heme binding"/>
    <property type="evidence" value="ECO:0007669"/>
    <property type="project" value="InterPro"/>
</dbReference>
<dbReference type="AlphaFoldDB" id="A0A1H1JTC3"/>
<sequence length="409" mass="45508">MSVAAHGGTPDLAPIPAHVLPERVFDIDIYNPPGAEDDYHLSLKQLHAEGIPDILWTPRNGGHWIATRGDDIYHILKDYENFSSKQLTVPLVEHQPLPPIFFDPPQHTAYRALIAPAFMPQAIGKLEEKAREMAIELIDGFYPKGEVEFVSGFAQHLPIGIFMNMVALPAEDREYLLGLADKMVRPVDANEKLKALGAIFQYLGVKIAERRANPGDDLISKIVHSKIDGRALTDEEVRGLCGLVLIGGLDTVASAMGFIARFLAGSPAHRKQLIDNPELTQKAVDELLRRFPVVNQGRRITHDFEYKGVQMKAGDMIIMPTTLHGLDERKFDDPLSVDFTRPTPIHSTFGNGAHRCPGSFLARVELKVFLQEWLKRIPDFQIKPGEKAGVHGGVNGTLYHLPLVWDVVR</sequence>
<dbReference type="PANTHER" id="PTHR46696">
    <property type="entry name" value="P450, PUTATIVE (EUROFUNG)-RELATED"/>
    <property type="match status" value="1"/>
</dbReference>
<keyword evidence="2" id="KW-0560">Oxidoreductase</keyword>
<dbReference type="Pfam" id="PF00067">
    <property type="entry name" value="p450"/>
    <property type="match status" value="1"/>
</dbReference>
<protein>
    <submittedName>
        <fullName evidence="3">Cytochrome P450</fullName>
    </submittedName>
</protein>
<dbReference type="PRINTS" id="PR00359">
    <property type="entry name" value="BP450"/>
</dbReference>
<dbReference type="SUPFAM" id="SSF48264">
    <property type="entry name" value="Cytochrome P450"/>
    <property type="match status" value="1"/>
</dbReference>
<proteinExistence type="inferred from homology"/>
<dbReference type="PROSITE" id="PS00086">
    <property type="entry name" value="CYTOCHROME_P450"/>
    <property type="match status" value="1"/>
</dbReference>
<keyword evidence="2" id="KW-0408">Iron</keyword>
<dbReference type="CDD" id="cd11035">
    <property type="entry name" value="P450cam-like"/>
    <property type="match status" value="1"/>
</dbReference>
<reference evidence="4" key="1">
    <citation type="submission" date="2016-10" db="EMBL/GenBank/DDBJ databases">
        <authorList>
            <person name="Varghese N."/>
            <person name="Submissions S."/>
        </authorList>
    </citation>
    <scope>NUCLEOTIDE SEQUENCE [LARGE SCALE GENOMIC DNA]</scope>
    <source>
        <strain evidence="4">DUS833</strain>
    </source>
</reference>
<keyword evidence="4" id="KW-1185">Reference proteome</keyword>
<comment type="similarity">
    <text evidence="1 2">Belongs to the cytochrome P450 family.</text>
</comment>
<keyword evidence="2" id="KW-0479">Metal-binding</keyword>
<dbReference type="RefSeq" id="WP_090808791.1">
    <property type="nucleotide sequence ID" value="NZ_FNKX01000002.1"/>
</dbReference>
<dbReference type="PRINTS" id="PR00385">
    <property type="entry name" value="P450"/>
</dbReference>
<dbReference type="InterPro" id="IPR036396">
    <property type="entry name" value="Cyt_P450_sf"/>
</dbReference>
<dbReference type="GO" id="GO:0004497">
    <property type="term" value="F:monooxygenase activity"/>
    <property type="evidence" value="ECO:0007669"/>
    <property type="project" value="UniProtKB-KW"/>
</dbReference>
<evidence type="ECO:0000313" key="4">
    <source>
        <dbReference type="Proteomes" id="UP000199365"/>
    </source>
</evidence>
<evidence type="ECO:0000313" key="3">
    <source>
        <dbReference type="EMBL" id="SDR53301.1"/>
    </source>
</evidence>
<dbReference type="GO" id="GO:0016705">
    <property type="term" value="F:oxidoreductase activity, acting on paired donors, with incorporation or reduction of molecular oxygen"/>
    <property type="evidence" value="ECO:0007669"/>
    <property type="project" value="InterPro"/>
</dbReference>
<name>A0A1H1JTC3_9BURK</name>
<dbReference type="Gene3D" id="1.10.630.10">
    <property type="entry name" value="Cytochrome P450"/>
    <property type="match status" value="1"/>
</dbReference>
<dbReference type="GO" id="GO:0005506">
    <property type="term" value="F:iron ion binding"/>
    <property type="evidence" value="ECO:0007669"/>
    <property type="project" value="InterPro"/>
</dbReference>
<dbReference type="InterPro" id="IPR002397">
    <property type="entry name" value="Cyt_P450_B"/>
</dbReference>
<dbReference type="Proteomes" id="UP000199365">
    <property type="component" value="Unassembled WGS sequence"/>
</dbReference>
<dbReference type="InterPro" id="IPR001128">
    <property type="entry name" value="Cyt_P450"/>
</dbReference>
<evidence type="ECO:0000256" key="1">
    <source>
        <dbReference type="ARBA" id="ARBA00010617"/>
    </source>
</evidence>
<dbReference type="STRING" id="157910.SAMN05445850_5660"/>
<dbReference type="PANTHER" id="PTHR46696:SF6">
    <property type="entry name" value="P450, PUTATIVE (EUROFUNG)-RELATED"/>
    <property type="match status" value="1"/>
</dbReference>
<organism evidence="3 4">
    <name type="scientific">Paraburkholderia tuberum</name>
    <dbReference type="NCBI Taxonomy" id="157910"/>
    <lineage>
        <taxon>Bacteria</taxon>
        <taxon>Pseudomonadati</taxon>
        <taxon>Pseudomonadota</taxon>
        <taxon>Betaproteobacteria</taxon>
        <taxon>Burkholderiales</taxon>
        <taxon>Burkholderiaceae</taxon>
        <taxon>Paraburkholderia</taxon>
    </lineage>
</organism>
<dbReference type="InterPro" id="IPR017972">
    <property type="entry name" value="Cyt_P450_CS"/>
</dbReference>
<keyword evidence="2" id="KW-0349">Heme</keyword>
<gene>
    <name evidence="3" type="ORF">SAMN05445850_5660</name>
</gene>
<keyword evidence="2" id="KW-0503">Monooxygenase</keyword>
<accession>A0A1H1JTC3</accession>
<dbReference type="EMBL" id="FNKX01000002">
    <property type="protein sequence ID" value="SDR53301.1"/>
    <property type="molecule type" value="Genomic_DNA"/>
</dbReference>